<protein>
    <submittedName>
        <fullName evidence="1">Signal peptide protein</fullName>
    </submittedName>
</protein>
<name>M5SMP3_9BACT</name>
<evidence type="ECO:0000313" key="1">
    <source>
        <dbReference type="EMBL" id="EMI29042.1"/>
    </source>
</evidence>
<accession>M5SMP3</accession>
<sequence length="159" mass="18131">MKDETLMRGTVPRARPLQWANWFAVLVRCRNDGYLFREDSHGGMSMLKVRILAVAALVASVAMGSMLVHATEPSTAAQELVSYRLEKWKTTHAEGDQSDKLVKTLKTLRCEVKVGSHGGHTDVNYRCQKWQQLALKSHEEAHQWEGWLKKYGFETKHAH</sequence>
<dbReference type="RefSeq" id="WP_008663248.1">
    <property type="nucleotide sequence ID" value="NZ_ANOF01000011.1"/>
</dbReference>
<dbReference type="EMBL" id="ANOF01000011">
    <property type="protein sequence ID" value="EMI29042.1"/>
    <property type="molecule type" value="Genomic_DNA"/>
</dbReference>
<dbReference type="PATRIC" id="fig|1263868.3.peg.398"/>
<dbReference type="STRING" id="1263868.RESH_00366"/>
<comment type="caution">
    <text evidence="1">The sequence shown here is derived from an EMBL/GenBank/DDBJ whole genome shotgun (WGS) entry which is preliminary data.</text>
</comment>
<dbReference type="Proteomes" id="UP000011996">
    <property type="component" value="Unassembled WGS sequence"/>
</dbReference>
<reference evidence="1 2" key="1">
    <citation type="journal article" date="2013" name="Mar. Genomics">
        <title>Expression of sulfatases in Rhodopirellula baltica and the diversity of sulfatases in the genus Rhodopirellula.</title>
        <authorList>
            <person name="Wegner C.E."/>
            <person name="Richter-Heitmann T."/>
            <person name="Klindworth A."/>
            <person name="Klockow C."/>
            <person name="Richter M."/>
            <person name="Achstetter T."/>
            <person name="Glockner F.O."/>
            <person name="Harder J."/>
        </authorList>
    </citation>
    <scope>NUCLEOTIDE SEQUENCE [LARGE SCALE GENOMIC DNA]</scope>
    <source>
        <strain evidence="1 2">SH398</strain>
    </source>
</reference>
<organism evidence="1 2">
    <name type="scientific">Rhodopirellula europaea SH398</name>
    <dbReference type="NCBI Taxonomy" id="1263868"/>
    <lineage>
        <taxon>Bacteria</taxon>
        <taxon>Pseudomonadati</taxon>
        <taxon>Planctomycetota</taxon>
        <taxon>Planctomycetia</taxon>
        <taxon>Pirellulales</taxon>
        <taxon>Pirellulaceae</taxon>
        <taxon>Rhodopirellula</taxon>
    </lineage>
</organism>
<proteinExistence type="predicted"/>
<evidence type="ECO:0000313" key="2">
    <source>
        <dbReference type="Proteomes" id="UP000011996"/>
    </source>
</evidence>
<dbReference type="AlphaFoldDB" id="M5SMP3"/>
<gene>
    <name evidence="1" type="ORF">RESH_00366</name>
</gene>